<gene>
    <name evidence="3" type="ORF">UBRO_20935</name>
</gene>
<feature type="compositionally biased region" description="Low complexity" evidence="2">
    <location>
        <begin position="132"/>
        <end position="152"/>
    </location>
</feature>
<keyword evidence="1" id="KW-0175">Coiled coil</keyword>
<evidence type="ECO:0000313" key="3">
    <source>
        <dbReference type="EMBL" id="SAM85919.1"/>
    </source>
</evidence>
<evidence type="ECO:0000313" key="4">
    <source>
        <dbReference type="Proteomes" id="UP000179920"/>
    </source>
</evidence>
<accession>A0A1K0GY28</accession>
<dbReference type="AlphaFoldDB" id="A0A1K0GY28"/>
<feature type="region of interest" description="Disordered" evidence="2">
    <location>
        <begin position="95"/>
        <end position="155"/>
    </location>
</feature>
<dbReference type="EMBL" id="LT558136">
    <property type="protein sequence ID" value="SAM85919.1"/>
    <property type="molecule type" value="Genomic_DNA"/>
</dbReference>
<feature type="coiled-coil region" evidence="1">
    <location>
        <begin position="176"/>
        <end position="214"/>
    </location>
</feature>
<evidence type="ECO:0000256" key="2">
    <source>
        <dbReference type="SAM" id="MobiDB-lite"/>
    </source>
</evidence>
<protein>
    <submittedName>
        <fullName evidence="3">Uncharacterized protein</fullName>
    </submittedName>
</protein>
<evidence type="ECO:0000256" key="1">
    <source>
        <dbReference type="SAM" id="Coils"/>
    </source>
</evidence>
<feature type="compositionally biased region" description="Polar residues" evidence="2">
    <location>
        <begin position="47"/>
        <end position="57"/>
    </location>
</feature>
<dbReference type="OrthoDB" id="2130750at2759"/>
<name>A0A1K0GY28_9BASI</name>
<proteinExistence type="predicted"/>
<organism evidence="3 4">
    <name type="scientific">Ustilago bromivora</name>
    <dbReference type="NCBI Taxonomy" id="307758"/>
    <lineage>
        <taxon>Eukaryota</taxon>
        <taxon>Fungi</taxon>
        <taxon>Dikarya</taxon>
        <taxon>Basidiomycota</taxon>
        <taxon>Ustilaginomycotina</taxon>
        <taxon>Ustilaginomycetes</taxon>
        <taxon>Ustilaginales</taxon>
        <taxon>Ustilaginaceae</taxon>
        <taxon>Ustilago</taxon>
    </lineage>
</organism>
<reference evidence="4" key="1">
    <citation type="submission" date="2016-04" db="EMBL/GenBank/DDBJ databases">
        <authorList>
            <person name="Guldener U."/>
            <person name="Guldener U."/>
        </authorList>
    </citation>
    <scope>NUCLEOTIDE SEQUENCE [LARGE SCALE GENOMIC DNA]</scope>
    <source>
        <strain evidence="4">UB2112</strain>
    </source>
</reference>
<feature type="region of interest" description="Disordered" evidence="2">
    <location>
        <begin position="40"/>
        <end position="59"/>
    </location>
</feature>
<dbReference type="Proteomes" id="UP000179920">
    <property type="component" value="Chromosome XX"/>
</dbReference>
<sequence length="260" mass="28918">MVSSHMDPDLLRIRSYDSQLALERERAELEGLRADAENFNALKSGHDGSSTSATQRLQGEKLELETELVRQKQQSEKELKAREAELRQLRLRLDQVTGTTRGSDDAEPGSAVSDASLRSPNDIKRKDAHRLSVMSNSSVSSNLKSSHRVSSNGAYATSDVSTISSANQMSGLSYLVRQLSEENNEMKTKHKLLESDLEARAQEAETKSRALELTVQSLGKHSMLASQHQTNTHLYYANVPAQNDTSSSWTKSWMLKITIQ</sequence>